<dbReference type="CDD" id="cd00009">
    <property type="entry name" value="AAA"/>
    <property type="match status" value="1"/>
</dbReference>
<dbReference type="PROSITE" id="PS00688">
    <property type="entry name" value="SIGMA54_INTERACT_3"/>
    <property type="match status" value="1"/>
</dbReference>
<keyword evidence="4" id="KW-0804">Transcription</keyword>
<dbReference type="GO" id="GO:0005524">
    <property type="term" value="F:ATP binding"/>
    <property type="evidence" value="ECO:0007669"/>
    <property type="project" value="UniProtKB-KW"/>
</dbReference>
<keyword evidence="3" id="KW-0805">Transcription regulation</keyword>
<dbReference type="Gene3D" id="1.10.10.60">
    <property type="entry name" value="Homeodomain-like"/>
    <property type="match status" value="1"/>
</dbReference>
<dbReference type="InterPro" id="IPR009057">
    <property type="entry name" value="Homeodomain-like_sf"/>
</dbReference>
<name>A0A0S8FWV4_UNCW3</name>
<dbReference type="GO" id="GO:0006355">
    <property type="term" value="P:regulation of DNA-templated transcription"/>
    <property type="evidence" value="ECO:0007669"/>
    <property type="project" value="InterPro"/>
</dbReference>
<dbReference type="InterPro" id="IPR025944">
    <property type="entry name" value="Sigma_54_int_dom_CS"/>
</dbReference>
<dbReference type="PROSITE" id="PS50045">
    <property type="entry name" value="SIGMA54_INTERACT_4"/>
    <property type="match status" value="1"/>
</dbReference>
<dbReference type="STRING" id="1703779.AMJ83_01255"/>
<dbReference type="Pfam" id="PF02954">
    <property type="entry name" value="HTH_8"/>
    <property type="match status" value="1"/>
</dbReference>
<organism evidence="8 9">
    <name type="scientific">candidate division WOR_3 bacterium SM23_42</name>
    <dbReference type="NCBI Taxonomy" id="1703779"/>
    <lineage>
        <taxon>Bacteria</taxon>
        <taxon>Bacteria division WOR-3</taxon>
    </lineage>
</organism>
<dbReference type="PRINTS" id="PR01590">
    <property type="entry name" value="HTHFIS"/>
</dbReference>
<evidence type="ECO:0000256" key="3">
    <source>
        <dbReference type="ARBA" id="ARBA00023015"/>
    </source>
</evidence>
<proteinExistence type="predicted"/>
<protein>
    <recommendedName>
        <fullName evidence="10">Fis family transcriptional regulator</fullName>
    </recommendedName>
</protein>
<dbReference type="InterPro" id="IPR002078">
    <property type="entry name" value="Sigma_54_int"/>
</dbReference>
<dbReference type="SMART" id="SM00448">
    <property type="entry name" value="REC"/>
    <property type="match status" value="1"/>
</dbReference>
<dbReference type="SUPFAM" id="SSF46689">
    <property type="entry name" value="Homeodomain-like"/>
    <property type="match status" value="1"/>
</dbReference>
<accession>A0A0S8FWV4</accession>
<dbReference type="InterPro" id="IPR003593">
    <property type="entry name" value="AAA+_ATPase"/>
</dbReference>
<evidence type="ECO:0000256" key="5">
    <source>
        <dbReference type="PROSITE-ProRule" id="PRU00169"/>
    </source>
</evidence>
<reference evidence="8 9" key="1">
    <citation type="journal article" date="2015" name="Microbiome">
        <title>Genomic resolution of linkages in carbon, nitrogen, and sulfur cycling among widespread estuary sediment bacteria.</title>
        <authorList>
            <person name="Baker B.J."/>
            <person name="Lazar C.S."/>
            <person name="Teske A.P."/>
            <person name="Dick G.J."/>
        </authorList>
    </citation>
    <scope>NUCLEOTIDE SEQUENCE [LARGE SCALE GENOMIC DNA]</scope>
    <source>
        <strain evidence="8">SM23_42</strain>
    </source>
</reference>
<dbReference type="InterPro" id="IPR058031">
    <property type="entry name" value="AAA_lid_NorR"/>
</dbReference>
<dbReference type="Gene3D" id="3.40.50.300">
    <property type="entry name" value="P-loop containing nucleotide triphosphate hydrolases"/>
    <property type="match status" value="1"/>
</dbReference>
<evidence type="ECO:0000313" key="9">
    <source>
        <dbReference type="Proteomes" id="UP000051373"/>
    </source>
</evidence>
<evidence type="ECO:0000256" key="2">
    <source>
        <dbReference type="ARBA" id="ARBA00022840"/>
    </source>
</evidence>
<dbReference type="EMBL" id="LJUJ01000001">
    <property type="protein sequence ID" value="KPK64833.1"/>
    <property type="molecule type" value="Genomic_DNA"/>
</dbReference>
<dbReference type="SMART" id="SM00382">
    <property type="entry name" value="AAA"/>
    <property type="match status" value="1"/>
</dbReference>
<dbReference type="InterPro" id="IPR002197">
    <property type="entry name" value="HTH_Fis"/>
</dbReference>
<dbReference type="AlphaFoldDB" id="A0A0S8FWV4"/>
<dbReference type="InterPro" id="IPR025662">
    <property type="entry name" value="Sigma_54_int_dom_ATP-bd_1"/>
</dbReference>
<evidence type="ECO:0000256" key="4">
    <source>
        <dbReference type="ARBA" id="ARBA00023163"/>
    </source>
</evidence>
<dbReference type="PROSITE" id="PS50110">
    <property type="entry name" value="RESPONSE_REGULATORY"/>
    <property type="match status" value="1"/>
</dbReference>
<evidence type="ECO:0000256" key="1">
    <source>
        <dbReference type="ARBA" id="ARBA00022741"/>
    </source>
</evidence>
<keyword evidence="1" id="KW-0547">Nucleotide-binding</keyword>
<dbReference type="SUPFAM" id="SSF52540">
    <property type="entry name" value="P-loop containing nucleoside triphosphate hydrolases"/>
    <property type="match status" value="1"/>
</dbReference>
<evidence type="ECO:0000259" key="6">
    <source>
        <dbReference type="PROSITE" id="PS50045"/>
    </source>
</evidence>
<sequence>MKQKILLLDDEASLIKWLSYALEQKGYSVFATTDTKDAIAEIKKERFDLIISDVRMPGIDGFEFLKTVRAIQPRIPFIFITAYGSMDSAINALRDRASDYILKPFSIDELDVRVRANISRPEQGPVKIIGTSRCMKVVLNMLDKIAVTDSTVLLLGESGTGKELFAREIHHRSKRAKCNFVTLSCAALPETLLESELFGYKKGAFTGASGDKDGLFKVADRGTFFLDEIGDAPLAIQVKILRLLEEREIVPLGSTKPSRVDVRLIAATNKDLAEELKRGRFREDLYYRLNVIPVVLPPLRQRRDDVPALAEFFLRQICEREDLGERKLLKDSMDMLQRYDWPGNVRELRHVIERAAILSDSYHIKTEHLGLPKIKAKSLTELQEDEIRRVVKECDGNITRAAKILGVARATLYRRLKQTNKRKK</sequence>
<dbReference type="Gene3D" id="3.40.50.2300">
    <property type="match status" value="1"/>
</dbReference>
<dbReference type="PANTHER" id="PTHR32071:SF113">
    <property type="entry name" value="ALGINATE BIOSYNTHESIS TRANSCRIPTIONAL REGULATORY PROTEIN ALGB"/>
    <property type="match status" value="1"/>
</dbReference>
<feature type="modified residue" description="4-aspartylphosphate" evidence="5">
    <location>
        <position position="53"/>
    </location>
</feature>
<dbReference type="InterPro" id="IPR001789">
    <property type="entry name" value="Sig_transdc_resp-reg_receiver"/>
</dbReference>
<evidence type="ECO:0000313" key="8">
    <source>
        <dbReference type="EMBL" id="KPK64833.1"/>
    </source>
</evidence>
<dbReference type="Proteomes" id="UP000051373">
    <property type="component" value="Unassembled WGS sequence"/>
</dbReference>
<dbReference type="SUPFAM" id="SSF52172">
    <property type="entry name" value="CheY-like"/>
    <property type="match status" value="1"/>
</dbReference>
<dbReference type="InterPro" id="IPR011006">
    <property type="entry name" value="CheY-like_superfamily"/>
</dbReference>
<dbReference type="GO" id="GO:0043565">
    <property type="term" value="F:sequence-specific DNA binding"/>
    <property type="evidence" value="ECO:0007669"/>
    <property type="project" value="InterPro"/>
</dbReference>
<dbReference type="Pfam" id="PF00072">
    <property type="entry name" value="Response_reg"/>
    <property type="match status" value="1"/>
</dbReference>
<dbReference type="InterPro" id="IPR027417">
    <property type="entry name" value="P-loop_NTPase"/>
</dbReference>
<dbReference type="FunFam" id="3.40.50.300:FF:000006">
    <property type="entry name" value="DNA-binding transcriptional regulator NtrC"/>
    <property type="match status" value="1"/>
</dbReference>
<feature type="domain" description="Response regulatory" evidence="7">
    <location>
        <begin position="4"/>
        <end position="118"/>
    </location>
</feature>
<evidence type="ECO:0000259" key="7">
    <source>
        <dbReference type="PROSITE" id="PS50110"/>
    </source>
</evidence>
<dbReference type="Gene3D" id="1.10.8.60">
    <property type="match status" value="1"/>
</dbReference>
<dbReference type="GO" id="GO:0000160">
    <property type="term" value="P:phosphorelay signal transduction system"/>
    <property type="evidence" value="ECO:0007669"/>
    <property type="project" value="InterPro"/>
</dbReference>
<dbReference type="PANTHER" id="PTHR32071">
    <property type="entry name" value="TRANSCRIPTIONAL REGULATORY PROTEIN"/>
    <property type="match status" value="1"/>
</dbReference>
<comment type="caution">
    <text evidence="8">The sequence shown here is derived from an EMBL/GenBank/DDBJ whole genome shotgun (WGS) entry which is preliminary data.</text>
</comment>
<dbReference type="Pfam" id="PF00158">
    <property type="entry name" value="Sigma54_activat"/>
    <property type="match status" value="1"/>
</dbReference>
<keyword evidence="5" id="KW-0597">Phosphoprotein</keyword>
<dbReference type="CDD" id="cd00156">
    <property type="entry name" value="REC"/>
    <property type="match status" value="1"/>
</dbReference>
<dbReference type="PROSITE" id="PS00675">
    <property type="entry name" value="SIGMA54_INTERACT_1"/>
    <property type="match status" value="1"/>
</dbReference>
<feature type="domain" description="Sigma-54 factor interaction" evidence="6">
    <location>
        <begin position="128"/>
        <end position="357"/>
    </location>
</feature>
<gene>
    <name evidence="8" type="ORF">AMJ83_01255</name>
</gene>
<dbReference type="Pfam" id="PF25601">
    <property type="entry name" value="AAA_lid_14"/>
    <property type="match status" value="1"/>
</dbReference>
<keyword evidence="2" id="KW-0067">ATP-binding</keyword>
<evidence type="ECO:0008006" key="10">
    <source>
        <dbReference type="Google" id="ProtNLM"/>
    </source>
</evidence>